<evidence type="ECO:0000256" key="2">
    <source>
        <dbReference type="SAM" id="Phobius"/>
    </source>
</evidence>
<evidence type="ECO:0000313" key="3">
    <source>
        <dbReference type="EMBL" id="WEK36397.1"/>
    </source>
</evidence>
<protein>
    <recommendedName>
        <fullName evidence="5">LapA family protein</fullName>
    </recommendedName>
</protein>
<dbReference type="Proteomes" id="UP001220610">
    <property type="component" value="Chromosome"/>
</dbReference>
<reference evidence="3" key="1">
    <citation type="submission" date="2023-03" db="EMBL/GenBank/DDBJ databases">
        <title>Andean soil-derived lignocellulolytic bacterial consortium as a source of novel taxa and putative plastic-active enzymes.</title>
        <authorList>
            <person name="Diaz-Garcia L."/>
            <person name="Chuvochina M."/>
            <person name="Feuerriegel G."/>
            <person name="Bunk B."/>
            <person name="Sproer C."/>
            <person name="Streit W.R."/>
            <person name="Rodriguez L.M."/>
            <person name="Overmann J."/>
            <person name="Jimenez D.J."/>
        </authorList>
    </citation>
    <scope>NUCLEOTIDE SEQUENCE</scope>
    <source>
        <strain evidence="3">MAG 7</strain>
    </source>
</reference>
<accession>A0AAJ6BHL2</accession>
<dbReference type="AlphaFoldDB" id="A0AAJ6BHL2"/>
<sequence length="109" mass="11793">MLAITIPVNLFVLGGALILGFLVGFLTRGGQLAKWKRKVISLETEMLTNHADILDLQKDKAVLELKLKELAIPVIPINAVKDETATGTSDSSARKPAIKPQSPPIKKHS</sequence>
<organism evidence="3 4">
    <name type="scientific">Candidatus Pseudobacter hemicellulosilyticus</name>
    <dbReference type="NCBI Taxonomy" id="3121375"/>
    <lineage>
        <taxon>Bacteria</taxon>
        <taxon>Pseudomonadati</taxon>
        <taxon>Bacteroidota</taxon>
        <taxon>Chitinophagia</taxon>
        <taxon>Chitinophagales</taxon>
        <taxon>Chitinophagaceae</taxon>
        <taxon>Pseudobacter</taxon>
    </lineage>
</organism>
<gene>
    <name evidence="3" type="ORF">P0Y53_02700</name>
</gene>
<feature type="region of interest" description="Disordered" evidence="1">
    <location>
        <begin position="84"/>
        <end position="109"/>
    </location>
</feature>
<keyword evidence="2" id="KW-0812">Transmembrane</keyword>
<evidence type="ECO:0000313" key="4">
    <source>
        <dbReference type="Proteomes" id="UP001220610"/>
    </source>
</evidence>
<evidence type="ECO:0000256" key="1">
    <source>
        <dbReference type="SAM" id="MobiDB-lite"/>
    </source>
</evidence>
<name>A0AAJ6BHL2_9BACT</name>
<keyword evidence="2" id="KW-0472">Membrane</keyword>
<evidence type="ECO:0008006" key="5">
    <source>
        <dbReference type="Google" id="ProtNLM"/>
    </source>
</evidence>
<keyword evidence="2" id="KW-1133">Transmembrane helix</keyword>
<proteinExistence type="predicted"/>
<dbReference type="EMBL" id="CP119311">
    <property type="protein sequence ID" value="WEK36397.1"/>
    <property type="molecule type" value="Genomic_DNA"/>
</dbReference>
<feature type="transmembrane region" description="Helical" evidence="2">
    <location>
        <begin position="6"/>
        <end position="27"/>
    </location>
</feature>